<dbReference type="EMBL" id="RBWS01000006">
    <property type="protein sequence ID" value="RKO72201.1"/>
    <property type="molecule type" value="Genomic_DNA"/>
</dbReference>
<dbReference type="OrthoDB" id="5293996at2"/>
<proteinExistence type="predicted"/>
<accession>A0A420W0V5</accession>
<evidence type="ECO:0000313" key="1">
    <source>
        <dbReference type="EMBL" id="RKO72201.1"/>
    </source>
</evidence>
<comment type="caution">
    <text evidence="1">The sequence shown here is derived from an EMBL/GenBank/DDBJ whole genome shotgun (WGS) entry which is preliminary data.</text>
</comment>
<name>A0A420W0V5_9SPHI</name>
<evidence type="ECO:0000313" key="2">
    <source>
        <dbReference type="Proteomes" id="UP000282423"/>
    </source>
</evidence>
<gene>
    <name evidence="1" type="ORF">D7322_08920</name>
</gene>
<dbReference type="AlphaFoldDB" id="A0A420W0V5"/>
<organism evidence="1 2">
    <name type="scientific">Sphingobacterium puteale</name>
    <dbReference type="NCBI Taxonomy" id="2420510"/>
    <lineage>
        <taxon>Bacteria</taxon>
        <taxon>Pseudomonadati</taxon>
        <taxon>Bacteroidota</taxon>
        <taxon>Sphingobacteriia</taxon>
        <taxon>Sphingobacteriales</taxon>
        <taxon>Sphingobacteriaceae</taxon>
        <taxon>Sphingobacterium</taxon>
    </lineage>
</organism>
<reference evidence="1 2" key="1">
    <citation type="submission" date="2018-10" db="EMBL/GenBank/DDBJ databases">
        <title>Sphingobacterium sp. M05W1-28.</title>
        <authorList>
            <person name="Cai H."/>
        </authorList>
    </citation>
    <scope>NUCLEOTIDE SEQUENCE [LARGE SCALE GENOMIC DNA]</scope>
    <source>
        <strain evidence="1 2">M05W1-28</strain>
    </source>
</reference>
<dbReference type="RefSeq" id="WP_121123341.1">
    <property type="nucleotide sequence ID" value="NZ_RBWS01000006.1"/>
</dbReference>
<sequence>MIYNENAMAAFGRRYRANFINSSGGFKSLVSVGTKNSGGSENLAISPEFVHETHQCSAKYPKGVGLDSCHTTSRIE</sequence>
<dbReference type="Proteomes" id="UP000282423">
    <property type="component" value="Unassembled WGS sequence"/>
</dbReference>
<keyword evidence="2" id="KW-1185">Reference proteome</keyword>
<protein>
    <submittedName>
        <fullName evidence="1">Uncharacterized protein</fullName>
    </submittedName>
</protein>